<keyword evidence="1" id="KW-0285">Flavoprotein</keyword>
<evidence type="ECO:0000259" key="4">
    <source>
        <dbReference type="Pfam" id="PF19825"/>
    </source>
</evidence>
<keyword evidence="2" id="KW-0288">FMN</keyword>
<organism evidence="5 6">
    <name type="scientific">Pseudomonas jinjuensis</name>
    <dbReference type="NCBI Taxonomy" id="198616"/>
    <lineage>
        <taxon>Bacteria</taxon>
        <taxon>Pseudomonadati</taxon>
        <taxon>Pseudomonadota</taxon>
        <taxon>Gammaproteobacteria</taxon>
        <taxon>Pseudomonadales</taxon>
        <taxon>Pseudomonadaceae</taxon>
        <taxon>Pseudomonas</taxon>
    </lineage>
</organism>
<dbReference type="Proteomes" id="UP000242957">
    <property type="component" value="Unassembled WGS sequence"/>
</dbReference>
<reference evidence="6" key="1">
    <citation type="submission" date="2016-10" db="EMBL/GenBank/DDBJ databases">
        <authorList>
            <person name="Varghese N."/>
            <person name="Submissions S."/>
        </authorList>
    </citation>
    <scope>NUCLEOTIDE SEQUENCE [LARGE SCALE GENOMIC DNA]</scope>
    <source>
        <strain evidence="6">JCM 21621</strain>
    </source>
</reference>
<accession>A0A1H0A9M5</accession>
<feature type="domain" description="DUF6306" evidence="4">
    <location>
        <begin position="339"/>
        <end position="457"/>
    </location>
</feature>
<evidence type="ECO:0000256" key="1">
    <source>
        <dbReference type="ARBA" id="ARBA00022630"/>
    </source>
</evidence>
<dbReference type="PANTHER" id="PTHR32332">
    <property type="entry name" value="2-NITROPROPANE DIOXYGENASE"/>
    <property type="match status" value="1"/>
</dbReference>
<evidence type="ECO:0000313" key="5">
    <source>
        <dbReference type="EMBL" id="SDN30165.1"/>
    </source>
</evidence>
<protein>
    <submittedName>
        <fullName evidence="5">Nitronate monooxygenase</fullName>
    </submittedName>
</protein>
<dbReference type="SUPFAM" id="SSF51412">
    <property type="entry name" value="Inosine monophosphate dehydrogenase (IMPDH)"/>
    <property type="match status" value="1"/>
</dbReference>
<dbReference type="EMBL" id="FNIJ01000002">
    <property type="protein sequence ID" value="SDN30165.1"/>
    <property type="molecule type" value="Genomic_DNA"/>
</dbReference>
<dbReference type="PANTHER" id="PTHR32332:SF20">
    <property type="entry name" value="2-NITROPROPANE DIOXYGENASE-LIKE PROTEIN"/>
    <property type="match status" value="1"/>
</dbReference>
<keyword evidence="3" id="KW-0560">Oxidoreductase</keyword>
<dbReference type="Pfam" id="PF03060">
    <property type="entry name" value="NMO"/>
    <property type="match status" value="1"/>
</dbReference>
<dbReference type="OrthoDB" id="9778912at2"/>
<evidence type="ECO:0000256" key="2">
    <source>
        <dbReference type="ARBA" id="ARBA00022643"/>
    </source>
</evidence>
<proteinExistence type="predicted"/>
<keyword evidence="5" id="KW-0503">Monooxygenase</keyword>
<gene>
    <name evidence="5" type="ORF">SAMN05216193_102143</name>
</gene>
<keyword evidence="6" id="KW-1185">Reference proteome</keyword>
<name>A0A1H0A9M5_9PSED</name>
<dbReference type="CDD" id="cd04730">
    <property type="entry name" value="NPD_like"/>
    <property type="match status" value="1"/>
</dbReference>
<dbReference type="InterPro" id="IPR013785">
    <property type="entry name" value="Aldolase_TIM"/>
</dbReference>
<dbReference type="Pfam" id="PF19825">
    <property type="entry name" value="DUF6306"/>
    <property type="match status" value="1"/>
</dbReference>
<dbReference type="InterPro" id="IPR046273">
    <property type="entry name" value="DUF6306"/>
</dbReference>
<dbReference type="RefSeq" id="WP_084309914.1">
    <property type="nucleotide sequence ID" value="NZ_FNIJ01000002.1"/>
</dbReference>
<dbReference type="Gene3D" id="3.20.20.70">
    <property type="entry name" value="Aldolase class I"/>
    <property type="match status" value="1"/>
</dbReference>
<sequence>MPHPALHTPLVDLLGCEVPIISAGMGGVARHELAAAVSNAGGFGCLGMVREPVELIRREVRAYRVLSQRPFAVNLIPAATPKQLLAEQVRACLELRVPAIALFWDVDEELVRQLKDAGILVLHQVGRRSHAEQALRAGVDVLIAQGIEAGGHVWGEISTLALVPELVALGDTPVVACGGIASGSALVAALALGAQGVACGSAFLATHESYAHDFHKQRLVEAGADEPLLTDAFFRNWPMPAPVRVLPNAVTRGEYAELHAQRSTPVIGEQDGGPIHLFSTDSPLRDARGALADMPIYAGQSCGQIDEICSAAQRLERLLAEAETCLARLQPEPAEADAELIDWLQELLRAERAGARLMLDSARQTDDPALLQRFAGLHRGEAESCRRLLHCLQRLGAQPEPGIGEFHAKAMAIDDLAERLDFIARGQRWVARQLSGRLPQLRQPWLRHELQQVLHLHLPDSRER</sequence>
<evidence type="ECO:0000313" key="6">
    <source>
        <dbReference type="Proteomes" id="UP000242957"/>
    </source>
</evidence>
<dbReference type="InterPro" id="IPR004136">
    <property type="entry name" value="NMO"/>
</dbReference>
<evidence type="ECO:0000256" key="3">
    <source>
        <dbReference type="ARBA" id="ARBA00023002"/>
    </source>
</evidence>
<dbReference type="STRING" id="198616.SAMN05216193_102143"/>
<dbReference type="GO" id="GO:0018580">
    <property type="term" value="F:nitronate monooxygenase activity"/>
    <property type="evidence" value="ECO:0007669"/>
    <property type="project" value="InterPro"/>
</dbReference>
<dbReference type="AlphaFoldDB" id="A0A1H0A9M5"/>